<keyword evidence="1" id="KW-0175">Coiled coil</keyword>
<protein>
    <submittedName>
        <fullName evidence="2">Uncharacterized protein</fullName>
    </submittedName>
</protein>
<feature type="coiled-coil region" evidence="1">
    <location>
        <begin position="132"/>
        <end position="159"/>
    </location>
</feature>
<proteinExistence type="predicted"/>
<evidence type="ECO:0000313" key="2">
    <source>
        <dbReference type="EMBL" id="SCY71989.1"/>
    </source>
</evidence>
<evidence type="ECO:0000256" key="1">
    <source>
        <dbReference type="SAM" id="Coils"/>
    </source>
</evidence>
<reference evidence="3" key="1">
    <citation type="submission" date="2016-10" db="EMBL/GenBank/DDBJ databases">
        <authorList>
            <person name="Varghese N."/>
            <person name="Submissions S."/>
        </authorList>
    </citation>
    <scope>NUCLEOTIDE SEQUENCE [LARGE SCALE GENOMIC DNA]</scope>
    <source>
        <strain evidence="3">BL9</strain>
    </source>
</reference>
<sequence>MSNLHTYMQYHDPLTIIARKGSVEDPFVDRTDSLPVINGLITLLEIPSLTDKVTISNLVEVDQQVFEKKQKLNENEFLVHYGMGTIQFHASQEGRVHLCRYKGRGLIMYPASRIYAMIKRNPDVVKTLQDFIEESQRKLDETQIAMERLEEVVRHSVQQTVLAKRATDEANEAADQALEAAGRATNAYQTTRLVYKSPVADYRELRDTYPFPEVGWTVQTYKDGMRYRYDGNNWIEIDVFGQNLQVVNPYRDGLMSVAEHLKLNEIPLEVQDRVVVFCKESYVFQEIIGVVAPFPFQGEILDVRAFCGVYGETETEIVIEKSRDLIHWVDIMDTPIHFNALSHADDKKASFTTKQVAAGDLFRVQINKAGLGLQHLTIQLTIRT</sequence>
<gene>
    <name evidence="2" type="ORF">SAMN05720606_10886</name>
</gene>
<keyword evidence="3" id="KW-1185">Reference proteome</keyword>
<dbReference type="RefSeq" id="WP_090920060.1">
    <property type="nucleotide sequence ID" value="NZ_FMVM01000008.1"/>
</dbReference>
<dbReference type="Proteomes" id="UP000198538">
    <property type="component" value="Unassembled WGS sequence"/>
</dbReference>
<name>A0A1G5I8N1_9BACL</name>
<accession>A0A1G5I8N1</accession>
<organism evidence="2 3">
    <name type="scientific">Paenibacillus polysaccharolyticus</name>
    <dbReference type="NCBI Taxonomy" id="582692"/>
    <lineage>
        <taxon>Bacteria</taxon>
        <taxon>Bacillati</taxon>
        <taxon>Bacillota</taxon>
        <taxon>Bacilli</taxon>
        <taxon>Bacillales</taxon>
        <taxon>Paenibacillaceae</taxon>
        <taxon>Paenibacillus</taxon>
    </lineage>
</organism>
<dbReference type="AlphaFoldDB" id="A0A1G5I8N1"/>
<dbReference type="STRING" id="582692.SAMN05720606_10886"/>
<dbReference type="EMBL" id="FMVM01000008">
    <property type="protein sequence ID" value="SCY71989.1"/>
    <property type="molecule type" value="Genomic_DNA"/>
</dbReference>
<evidence type="ECO:0000313" key="3">
    <source>
        <dbReference type="Proteomes" id="UP000198538"/>
    </source>
</evidence>